<sequence>MELLSELAWKAHTMKAVFVLTRDVVLTKKMTVWQVTLNFTPIIFIDNAPVIVHAQPTLDAPI</sequence>
<name>A0A9D4HY33_DREPO</name>
<reference evidence="1" key="1">
    <citation type="journal article" date="2019" name="bioRxiv">
        <title>The Genome of the Zebra Mussel, Dreissena polymorpha: A Resource for Invasive Species Research.</title>
        <authorList>
            <person name="McCartney M.A."/>
            <person name="Auch B."/>
            <person name="Kono T."/>
            <person name="Mallez S."/>
            <person name="Zhang Y."/>
            <person name="Obille A."/>
            <person name="Becker A."/>
            <person name="Abrahante J.E."/>
            <person name="Garbe J."/>
            <person name="Badalamenti J.P."/>
            <person name="Herman A."/>
            <person name="Mangelson H."/>
            <person name="Liachko I."/>
            <person name="Sullivan S."/>
            <person name="Sone E.D."/>
            <person name="Koren S."/>
            <person name="Silverstein K.A.T."/>
            <person name="Beckman K.B."/>
            <person name="Gohl D.M."/>
        </authorList>
    </citation>
    <scope>NUCLEOTIDE SEQUENCE</scope>
    <source>
        <strain evidence="1">Duluth1</strain>
        <tissue evidence="1">Whole animal</tissue>
    </source>
</reference>
<dbReference type="AlphaFoldDB" id="A0A9D4HY33"/>
<comment type="caution">
    <text evidence="1">The sequence shown here is derived from an EMBL/GenBank/DDBJ whole genome shotgun (WGS) entry which is preliminary data.</text>
</comment>
<organism evidence="1 2">
    <name type="scientific">Dreissena polymorpha</name>
    <name type="common">Zebra mussel</name>
    <name type="synonym">Mytilus polymorpha</name>
    <dbReference type="NCBI Taxonomy" id="45954"/>
    <lineage>
        <taxon>Eukaryota</taxon>
        <taxon>Metazoa</taxon>
        <taxon>Spiralia</taxon>
        <taxon>Lophotrochozoa</taxon>
        <taxon>Mollusca</taxon>
        <taxon>Bivalvia</taxon>
        <taxon>Autobranchia</taxon>
        <taxon>Heteroconchia</taxon>
        <taxon>Euheterodonta</taxon>
        <taxon>Imparidentia</taxon>
        <taxon>Neoheterodontei</taxon>
        <taxon>Myida</taxon>
        <taxon>Dreissenoidea</taxon>
        <taxon>Dreissenidae</taxon>
        <taxon>Dreissena</taxon>
    </lineage>
</organism>
<dbReference type="EMBL" id="JAIWYP010000011">
    <property type="protein sequence ID" value="KAH3739645.1"/>
    <property type="molecule type" value="Genomic_DNA"/>
</dbReference>
<dbReference type="Proteomes" id="UP000828390">
    <property type="component" value="Unassembled WGS sequence"/>
</dbReference>
<gene>
    <name evidence="1" type="ORF">DPMN_046299</name>
</gene>
<evidence type="ECO:0000313" key="1">
    <source>
        <dbReference type="EMBL" id="KAH3739645.1"/>
    </source>
</evidence>
<accession>A0A9D4HY33</accession>
<keyword evidence="2" id="KW-1185">Reference proteome</keyword>
<evidence type="ECO:0000313" key="2">
    <source>
        <dbReference type="Proteomes" id="UP000828390"/>
    </source>
</evidence>
<reference evidence="1" key="2">
    <citation type="submission" date="2020-11" db="EMBL/GenBank/DDBJ databases">
        <authorList>
            <person name="McCartney M.A."/>
            <person name="Auch B."/>
            <person name="Kono T."/>
            <person name="Mallez S."/>
            <person name="Becker A."/>
            <person name="Gohl D.M."/>
            <person name="Silverstein K.A.T."/>
            <person name="Koren S."/>
            <person name="Bechman K.B."/>
            <person name="Herman A."/>
            <person name="Abrahante J.E."/>
            <person name="Garbe J."/>
        </authorList>
    </citation>
    <scope>NUCLEOTIDE SEQUENCE</scope>
    <source>
        <strain evidence="1">Duluth1</strain>
        <tissue evidence="1">Whole animal</tissue>
    </source>
</reference>
<proteinExistence type="predicted"/>
<protein>
    <submittedName>
        <fullName evidence="1">Uncharacterized protein</fullName>
    </submittedName>
</protein>